<reference evidence="3 4" key="1">
    <citation type="submission" date="2023-04" db="EMBL/GenBank/DDBJ databases">
        <title>Fusibacter bizertensis strain WBS, isolated from littoral bottom sediments of the Arctic seas - biochemical and genomic analysis.</title>
        <authorList>
            <person name="Brioukhanov A.L."/>
        </authorList>
    </citation>
    <scope>NUCLEOTIDE SEQUENCE [LARGE SCALE GENOMIC DNA]</scope>
    <source>
        <strain evidence="3 4">WBS</strain>
    </source>
</reference>
<dbReference type="GO" id="GO:0008233">
    <property type="term" value="F:peptidase activity"/>
    <property type="evidence" value="ECO:0007669"/>
    <property type="project" value="UniProtKB-KW"/>
</dbReference>
<dbReference type="Pfam" id="PF14343">
    <property type="entry name" value="PrcB_C"/>
    <property type="match status" value="1"/>
</dbReference>
<evidence type="ECO:0000313" key="3">
    <source>
        <dbReference type="EMBL" id="MDH8677785.1"/>
    </source>
</evidence>
<name>A0ABT6NBM8_9FIRM</name>
<organism evidence="3 4">
    <name type="scientific">Fusibacter bizertensis</name>
    <dbReference type="NCBI Taxonomy" id="1488331"/>
    <lineage>
        <taxon>Bacteria</taxon>
        <taxon>Bacillati</taxon>
        <taxon>Bacillota</taxon>
        <taxon>Clostridia</taxon>
        <taxon>Eubacteriales</taxon>
        <taxon>Eubacteriales Family XII. Incertae Sedis</taxon>
        <taxon>Fusibacter</taxon>
    </lineage>
</organism>
<comment type="caution">
    <text evidence="3">The sequence shown here is derived from an EMBL/GenBank/DDBJ whole genome shotgun (WGS) entry which is preliminary data.</text>
</comment>
<accession>A0ABT6NBM8</accession>
<gene>
    <name evidence="3" type="ORF">QE109_06480</name>
</gene>
<feature type="domain" description="PrcB C-terminal" evidence="2">
    <location>
        <begin position="85"/>
        <end position="139"/>
    </location>
</feature>
<feature type="chain" id="PRO_5047452567" evidence="1">
    <location>
        <begin position="23"/>
        <end position="164"/>
    </location>
</feature>
<keyword evidence="4" id="KW-1185">Reference proteome</keyword>
<evidence type="ECO:0000259" key="2">
    <source>
        <dbReference type="Pfam" id="PF14343"/>
    </source>
</evidence>
<dbReference type="InterPro" id="IPR025748">
    <property type="entry name" value="PrcB_C_dom"/>
</dbReference>
<evidence type="ECO:0000256" key="1">
    <source>
        <dbReference type="SAM" id="SignalP"/>
    </source>
</evidence>
<evidence type="ECO:0000313" key="4">
    <source>
        <dbReference type="Proteomes" id="UP001158045"/>
    </source>
</evidence>
<dbReference type="EMBL" id="JARYZI010000003">
    <property type="protein sequence ID" value="MDH8677785.1"/>
    <property type="molecule type" value="Genomic_DNA"/>
</dbReference>
<proteinExistence type="predicted"/>
<protein>
    <submittedName>
        <fullName evidence="3">Protease complex subunit PrcB family protein</fullName>
    </submittedName>
</protein>
<keyword evidence="3" id="KW-0378">Hydrolase</keyword>
<dbReference type="RefSeq" id="WP_281093606.1">
    <property type="nucleotide sequence ID" value="NZ_JARYZI010000003.1"/>
</dbReference>
<keyword evidence="1" id="KW-0732">Signal</keyword>
<dbReference type="Proteomes" id="UP001158045">
    <property type="component" value="Unassembled WGS sequence"/>
</dbReference>
<feature type="signal peptide" evidence="1">
    <location>
        <begin position="1"/>
        <end position="22"/>
    </location>
</feature>
<dbReference type="PROSITE" id="PS51257">
    <property type="entry name" value="PROKAR_LIPOPROTEIN"/>
    <property type="match status" value="1"/>
</dbReference>
<dbReference type="GO" id="GO:0006508">
    <property type="term" value="P:proteolysis"/>
    <property type="evidence" value="ECO:0007669"/>
    <property type="project" value="UniProtKB-KW"/>
</dbReference>
<keyword evidence="3" id="KW-0645">Protease</keyword>
<sequence length="164" mass="18154">MKLLKKQSLISLLLLMMVIMLAGCSQQANIETTATSTEMPADDFGAALDYDTVYIEDVPESVSIQIEKLIVNRGYFKWEVDGENYLLISSGEKPTGGYGIEIVTFGEYDGVYKILVGEGKPGKDAVVPQIITYPYVLVKYTGDLDVSEVYNELSEEFVLLDSVE</sequence>